<dbReference type="Proteomes" id="UP000067523">
    <property type="component" value="Chromosome"/>
</dbReference>
<protein>
    <submittedName>
        <fullName evidence="1">Uncharacterized protein</fullName>
    </submittedName>
</protein>
<evidence type="ECO:0000313" key="1">
    <source>
        <dbReference type="EMBL" id="ALS37589.1"/>
    </source>
</evidence>
<organism evidence="1 2">
    <name type="scientific">Enterococcus rotai</name>
    <dbReference type="NCBI Taxonomy" id="118060"/>
    <lineage>
        <taxon>Bacteria</taxon>
        <taxon>Bacillati</taxon>
        <taxon>Bacillota</taxon>
        <taxon>Bacilli</taxon>
        <taxon>Lactobacillales</taxon>
        <taxon>Enterococcaceae</taxon>
        <taxon>Enterococcus</taxon>
    </lineage>
</organism>
<gene>
    <name evidence="1" type="ORF">ATZ35_10615</name>
</gene>
<accession>A0A0U2LWW2</accession>
<dbReference type="KEGG" id="erx:ATZ35_10615"/>
<sequence length="164" mass="18953">MKKKTGFLAVCVILIVIGWTFRTKGNNVDSVSKSERKKYGETIFNYMKAETYFNSETLEASPEVKKIKLLIDFYGQDVDKDSITVYLNQTVSGCNESGQDVYGSNFPVVYTLEKQKAGYKVIHYEEPRDGSFYEEDIKRMFPKKKFDPLNKLKSGTIFFEEEIQ</sequence>
<dbReference type="RefSeq" id="WP_208927228.1">
    <property type="nucleotide sequence ID" value="NZ_CP013655.1"/>
</dbReference>
<dbReference type="STRING" id="118060.ATZ35_10615"/>
<evidence type="ECO:0000313" key="2">
    <source>
        <dbReference type="Proteomes" id="UP000067523"/>
    </source>
</evidence>
<dbReference type="AlphaFoldDB" id="A0A0U2LWW2"/>
<reference evidence="2" key="1">
    <citation type="submission" date="2015-12" db="EMBL/GenBank/DDBJ databases">
        <authorList>
            <person name="Lauer A."/>
            <person name="Humrighouse B."/>
            <person name="Loparev V."/>
            <person name="Shewmaker P.L."/>
            <person name="Whitney A.M."/>
            <person name="McLaughlin R.W."/>
        </authorList>
    </citation>
    <scope>NUCLEOTIDE SEQUENCE [LARGE SCALE GENOMIC DNA]</scope>
    <source>
        <strain evidence="2">LMG 26678</strain>
    </source>
</reference>
<proteinExistence type="predicted"/>
<dbReference type="EMBL" id="CP013655">
    <property type="protein sequence ID" value="ALS37589.1"/>
    <property type="molecule type" value="Genomic_DNA"/>
</dbReference>
<name>A0A0U2LWW2_9ENTE</name>
<keyword evidence="2" id="KW-1185">Reference proteome</keyword>